<dbReference type="GO" id="GO:0000077">
    <property type="term" value="P:DNA damage checkpoint signaling"/>
    <property type="evidence" value="ECO:0007669"/>
    <property type="project" value="TreeGrafter"/>
</dbReference>
<keyword evidence="4" id="KW-0227">DNA damage</keyword>
<evidence type="ECO:0000313" key="10">
    <source>
        <dbReference type="Proteomes" id="UP000243876"/>
    </source>
</evidence>
<dbReference type="GO" id="GO:0033314">
    <property type="term" value="P:mitotic DNA replication checkpoint signaling"/>
    <property type="evidence" value="ECO:0007669"/>
    <property type="project" value="TreeGrafter"/>
</dbReference>
<evidence type="ECO:0000256" key="2">
    <source>
        <dbReference type="ARBA" id="ARBA00006168"/>
    </source>
</evidence>
<feature type="compositionally biased region" description="Low complexity" evidence="8">
    <location>
        <begin position="257"/>
        <end position="277"/>
    </location>
</feature>
<evidence type="ECO:0000256" key="3">
    <source>
        <dbReference type="ARBA" id="ARBA00022741"/>
    </source>
</evidence>
<dbReference type="OrthoDB" id="10265971at2759"/>
<dbReference type="InterPro" id="IPR004582">
    <property type="entry name" value="Checkpoint_prot_Rad17_Rad24"/>
</dbReference>
<comment type="similarity">
    <text evidence="2">Belongs to the rad17/RAD24 family.</text>
</comment>
<dbReference type="Pfam" id="PF03215">
    <property type="entry name" value="Rad17"/>
    <property type="match status" value="1"/>
</dbReference>
<dbReference type="GO" id="GO:0005524">
    <property type="term" value="F:ATP binding"/>
    <property type="evidence" value="ECO:0007669"/>
    <property type="project" value="UniProtKB-KW"/>
</dbReference>
<feature type="region of interest" description="Disordered" evidence="8">
    <location>
        <begin position="397"/>
        <end position="416"/>
    </location>
</feature>
<organism evidence="9 10">
    <name type="scientific">Sporidiobolus salmonicolor</name>
    <name type="common">Yeast-like fungus</name>
    <name type="synonym">Sporobolomyces salmonicolor</name>
    <dbReference type="NCBI Taxonomy" id="5005"/>
    <lineage>
        <taxon>Eukaryota</taxon>
        <taxon>Fungi</taxon>
        <taxon>Dikarya</taxon>
        <taxon>Basidiomycota</taxon>
        <taxon>Pucciniomycotina</taxon>
        <taxon>Microbotryomycetes</taxon>
        <taxon>Sporidiobolales</taxon>
        <taxon>Sporidiobolaceae</taxon>
        <taxon>Sporobolomyces</taxon>
    </lineage>
</organism>
<gene>
    <name evidence="9" type="primary">SPOSA6832_02797</name>
</gene>
<evidence type="ECO:0000256" key="6">
    <source>
        <dbReference type="ARBA" id="ARBA00023242"/>
    </source>
</evidence>
<feature type="compositionally biased region" description="Acidic residues" evidence="8">
    <location>
        <begin position="57"/>
        <end position="71"/>
    </location>
</feature>
<accession>A0A0D6EMB1</accession>
<name>A0A0D6EMB1_SPOSA</name>
<dbReference type="GO" id="GO:0003682">
    <property type="term" value="F:chromatin binding"/>
    <property type="evidence" value="ECO:0007669"/>
    <property type="project" value="TreeGrafter"/>
</dbReference>
<feature type="region of interest" description="Disordered" evidence="8">
    <location>
        <begin position="754"/>
        <end position="818"/>
    </location>
</feature>
<dbReference type="EMBL" id="CENE01000011">
    <property type="protein sequence ID" value="CEQ41119.1"/>
    <property type="molecule type" value="Genomic_DNA"/>
</dbReference>
<sequence length="818" mass="88174">MAPRSSSLTTKSKSTSNISSKQFSISSFLPKGFGPSLSPSPSKSTQPNQEGKRRVADEEDEEVSDEEDEEPKEVFRRPLPKSKGKGTAKQVDVLDLSESLIPSERYAKLIQRLSTAEDDDLPRPAAPPARSAKKPTPEQPEDTDVLWVDRYEPASREELSIHPRKVSDVAGWLGEAFGPNPRIAKYRRALVLSGPAGAGKTACLRVLAKEMGVEIVEWKETSNVELANDDARESVVHRFTSFLARAGMAPALDFGNSDDPLPSTSSAPLPTASPSASQSQSARRLILLEDLPNVSHYPTKLALRSALQQYLSSPRVTCPLVLIVSEALARPGADADNGGAAGWAGGGRGENLDARAVCGVEVLQHPACREIAFNPIAVTIMKKALVRILYRIYMPPPSSSRSKTASAPNPSTRPSVSTLDLLIQHSNGDIRSALMCLQFLSMEGADAGGATSLGVGSKGAKAAAKGKKRKRDEAGGGGHAGKDAAKRLLQFVTARESSLFVFHALGKVLYNKRWGDSPQDDKKDLGRPGIVQEREYDKLPKHFRKEWKRRPSKVDPDALFAEAPLDSDLFLSYLHHNYAQFTSSIEECALILDGLSASDALLRVEDDASSPFRRAPLTSLYSFSLAVRTTLVSLPSPVERRKQTLRKSEMWDHLKAQRQNEEGVAELVRQRGGAAGVAAVPPFEEGGGGAGGCLRDRRSLMSEMIPWLGVIKPTNANPFLVDLATFPPLTASTDPSPAVLGAALGEKDLDLEDENDGAAAEDVKGSTFARGSDEVPAPNTLEEVDLEDDGEGMEAGAEAARRGEDALWDPEDDIDEVD</sequence>
<reference evidence="10" key="1">
    <citation type="submission" date="2015-02" db="EMBL/GenBank/DDBJ databases">
        <authorList>
            <person name="Gon?alves P."/>
        </authorList>
    </citation>
    <scope>NUCLEOTIDE SEQUENCE [LARGE SCALE GENOMIC DNA]</scope>
</reference>
<keyword evidence="5" id="KW-0067">ATP-binding</keyword>
<evidence type="ECO:0000256" key="5">
    <source>
        <dbReference type="ARBA" id="ARBA00022840"/>
    </source>
</evidence>
<keyword evidence="10" id="KW-1185">Reference proteome</keyword>
<proteinExistence type="inferred from homology"/>
<feature type="region of interest" description="Disordered" evidence="8">
    <location>
        <begin position="1"/>
        <end position="97"/>
    </location>
</feature>
<feature type="non-terminal residue" evidence="9">
    <location>
        <position position="1"/>
    </location>
</feature>
<feature type="compositionally biased region" description="Polar residues" evidence="8">
    <location>
        <begin position="37"/>
        <end position="49"/>
    </location>
</feature>
<evidence type="ECO:0000256" key="4">
    <source>
        <dbReference type="ARBA" id="ARBA00022763"/>
    </source>
</evidence>
<feature type="region of interest" description="Disordered" evidence="8">
    <location>
        <begin position="114"/>
        <end position="144"/>
    </location>
</feature>
<comment type="subcellular location">
    <subcellularLocation>
        <location evidence="1">Nucleus</location>
    </subcellularLocation>
</comment>
<evidence type="ECO:0000256" key="7">
    <source>
        <dbReference type="ARBA" id="ARBA00023306"/>
    </source>
</evidence>
<feature type="compositionally biased region" description="Low complexity" evidence="8">
    <location>
        <begin position="1"/>
        <end position="29"/>
    </location>
</feature>
<dbReference type="Gene3D" id="3.40.50.300">
    <property type="entry name" value="P-loop containing nucleotide triphosphate hydrolases"/>
    <property type="match status" value="1"/>
</dbReference>
<dbReference type="AlphaFoldDB" id="A0A0D6EMB1"/>
<dbReference type="SUPFAM" id="SSF52540">
    <property type="entry name" value="P-loop containing nucleoside triphosphate hydrolases"/>
    <property type="match status" value="1"/>
</dbReference>
<feature type="compositionally biased region" description="Acidic residues" evidence="8">
    <location>
        <begin position="806"/>
        <end position="818"/>
    </location>
</feature>
<dbReference type="GO" id="GO:0005634">
    <property type="term" value="C:nucleus"/>
    <property type="evidence" value="ECO:0007669"/>
    <property type="project" value="UniProtKB-SubCell"/>
</dbReference>
<dbReference type="InterPro" id="IPR027417">
    <property type="entry name" value="P-loop_NTPase"/>
</dbReference>
<evidence type="ECO:0000256" key="1">
    <source>
        <dbReference type="ARBA" id="ARBA00004123"/>
    </source>
</evidence>
<evidence type="ECO:0000313" key="9">
    <source>
        <dbReference type="EMBL" id="CEQ41119.1"/>
    </source>
</evidence>
<evidence type="ECO:0000256" key="8">
    <source>
        <dbReference type="SAM" id="MobiDB-lite"/>
    </source>
</evidence>
<feature type="region of interest" description="Disordered" evidence="8">
    <location>
        <begin position="451"/>
        <end position="481"/>
    </location>
</feature>
<feature type="compositionally biased region" description="Acidic residues" evidence="8">
    <location>
        <begin position="782"/>
        <end position="792"/>
    </location>
</feature>
<protein>
    <submittedName>
        <fullName evidence="9">SPOSA6832_02797-mRNA-1:cds</fullName>
    </submittedName>
</protein>
<dbReference type="Proteomes" id="UP000243876">
    <property type="component" value="Unassembled WGS sequence"/>
</dbReference>
<keyword evidence="6" id="KW-0539">Nucleus</keyword>
<dbReference type="PANTHER" id="PTHR12172:SF0">
    <property type="entry name" value="CELL CYCLE CHECKPOINT PROTEIN RAD17"/>
    <property type="match status" value="1"/>
</dbReference>
<feature type="compositionally biased region" description="Polar residues" evidence="8">
    <location>
        <begin position="399"/>
        <end position="416"/>
    </location>
</feature>
<dbReference type="PANTHER" id="PTHR12172">
    <property type="entry name" value="CELL CYCLE CHECKPOINT PROTEIN RAD17"/>
    <property type="match status" value="1"/>
</dbReference>
<keyword evidence="3" id="KW-0547">Nucleotide-binding</keyword>
<keyword evidence="7" id="KW-0131">Cell cycle</keyword>
<dbReference type="GO" id="GO:0006281">
    <property type="term" value="P:DNA repair"/>
    <property type="evidence" value="ECO:0007669"/>
    <property type="project" value="InterPro"/>
</dbReference>
<feature type="region of interest" description="Disordered" evidence="8">
    <location>
        <begin position="254"/>
        <end position="277"/>
    </location>
</feature>
<dbReference type="GO" id="GO:0003689">
    <property type="term" value="F:DNA clamp loader activity"/>
    <property type="evidence" value="ECO:0007669"/>
    <property type="project" value="TreeGrafter"/>
</dbReference>